<evidence type="ECO:0000313" key="8">
    <source>
        <dbReference type="EMBL" id="MCL1028469.1"/>
    </source>
</evidence>
<dbReference type="InterPro" id="IPR005471">
    <property type="entry name" value="Tscrpt_reg_IclR_N"/>
</dbReference>
<sequence length="274" mass="29780">MNEVRRKGRPTTEAGATKGAQALDRGLEILQFLANAGGSSSVSVLSEKLELPLSTTFRLLKVLEKSEFVFQDPQLGWWHIGIQSFTVGAAYMNDRDVVSVAGPYMRRLMLLSGETANLAIRNNFDAVLIRQCECQAMVRMCAPLGSRLPLHASGAGKALLYPLAEEEMLDLFVRSGLHSFTPKTLTSVNLLRKDLAQSQALGYTVDAEEHALGLNCLASAIFDRSNNVIAAISISGPSSRVSSDRFQELGELVRDVANDISTALGESRSKKDHV</sequence>
<dbReference type="PANTHER" id="PTHR30136:SF24">
    <property type="entry name" value="HTH-TYPE TRANSCRIPTIONAL REPRESSOR ALLR"/>
    <property type="match status" value="1"/>
</dbReference>
<feature type="domain" description="HTH iclR-type" evidence="6">
    <location>
        <begin position="20"/>
        <end position="82"/>
    </location>
</feature>
<evidence type="ECO:0000313" key="9">
    <source>
        <dbReference type="Proteomes" id="UP001165275"/>
    </source>
</evidence>
<evidence type="ECO:0000259" key="7">
    <source>
        <dbReference type="PROSITE" id="PS51078"/>
    </source>
</evidence>
<evidence type="ECO:0000259" key="6">
    <source>
        <dbReference type="PROSITE" id="PS51077"/>
    </source>
</evidence>
<evidence type="ECO:0000256" key="5">
    <source>
        <dbReference type="ARBA" id="ARBA00042627"/>
    </source>
</evidence>
<name>A0ABT0K8V6_9GAMM</name>
<evidence type="ECO:0000256" key="4">
    <source>
        <dbReference type="ARBA" id="ARBA00040379"/>
    </source>
</evidence>
<dbReference type="InterPro" id="IPR014757">
    <property type="entry name" value="Tscrpt_reg_IclR_C"/>
</dbReference>
<keyword evidence="9" id="KW-1185">Reference proteome</keyword>
<proteinExistence type="predicted"/>
<dbReference type="InterPro" id="IPR036390">
    <property type="entry name" value="WH_DNA-bd_sf"/>
</dbReference>
<gene>
    <name evidence="8" type="primary">allR</name>
    <name evidence="8" type="ORF">KAJ71_05370</name>
</gene>
<dbReference type="PROSITE" id="PS51078">
    <property type="entry name" value="ICLR_ED"/>
    <property type="match status" value="1"/>
</dbReference>
<dbReference type="Proteomes" id="UP001165275">
    <property type="component" value="Unassembled WGS sequence"/>
</dbReference>
<dbReference type="SUPFAM" id="SSF55781">
    <property type="entry name" value="GAF domain-like"/>
    <property type="match status" value="1"/>
</dbReference>
<keyword evidence="2" id="KW-0238">DNA-binding</keyword>
<dbReference type="PANTHER" id="PTHR30136">
    <property type="entry name" value="HELIX-TURN-HELIX TRANSCRIPTIONAL REGULATOR, ICLR FAMILY"/>
    <property type="match status" value="1"/>
</dbReference>
<dbReference type="SUPFAM" id="SSF46785">
    <property type="entry name" value="Winged helix' DNA-binding domain"/>
    <property type="match status" value="1"/>
</dbReference>
<dbReference type="RefSeq" id="WP_248944739.1">
    <property type="nucleotide sequence ID" value="NZ_CBCSGY010000004.1"/>
</dbReference>
<dbReference type="Pfam" id="PF09339">
    <property type="entry name" value="HTH_IclR"/>
    <property type="match status" value="1"/>
</dbReference>
<reference evidence="8" key="1">
    <citation type="submission" date="2021-04" db="EMBL/GenBank/DDBJ databases">
        <title>Genome sequence of Serratia sp. arafor3.</title>
        <authorList>
            <person name="Besaury L."/>
        </authorList>
    </citation>
    <scope>NUCLEOTIDE SEQUENCE</scope>
    <source>
        <strain evidence="8">Arafor3</strain>
    </source>
</reference>
<dbReference type="Gene3D" id="3.30.450.40">
    <property type="match status" value="1"/>
</dbReference>
<dbReference type="InterPro" id="IPR050707">
    <property type="entry name" value="HTH_MetabolicPath_Reg"/>
</dbReference>
<feature type="domain" description="IclR-ED" evidence="7">
    <location>
        <begin position="83"/>
        <end position="266"/>
    </location>
</feature>
<keyword evidence="3" id="KW-0804">Transcription</keyword>
<dbReference type="InterPro" id="IPR029016">
    <property type="entry name" value="GAF-like_dom_sf"/>
</dbReference>
<organism evidence="8 9">
    <name type="scientific">Serratia silvae</name>
    <dbReference type="NCBI Taxonomy" id="2824122"/>
    <lineage>
        <taxon>Bacteria</taxon>
        <taxon>Pseudomonadati</taxon>
        <taxon>Pseudomonadota</taxon>
        <taxon>Gammaproteobacteria</taxon>
        <taxon>Enterobacterales</taxon>
        <taxon>Yersiniaceae</taxon>
        <taxon>Serratia</taxon>
    </lineage>
</organism>
<keyword evidence="1" id="KW-0805">Transcription regulation</keyword>
<comment type="caution">
    <text evidence="8">The sequence shown here is derived from an EMBL/GenBank/DDBJ whole genome shotgun (WGS) entry which is preliminary data.</text>
</comment>
<dbReference type="PROSITE" id="PS51077">
    <property type="entry name" value="HTH_ICLR"/>
    <property type="match status" value="1"/>
</dbReference>
<dbReference type="InterPro" id="IPR036388">
    <property type="entry name" value="WH-like_DNA-bd_sf"/>
</dbReference>
<protein>
    <recommendedName>
        <fullName evidence="4">HTH-type transcriptional repressor AllR</fullName>
    </recommendedName>
    <alternativeName>
        <fullName evidence="5">Negative regulator of allantoin and glyoxylate utilization operons</fullName>
    </alternativeName>
</protein>
<evidence type="ECO:0000256" key="2">
    <source>
        <dbReference type="ARBA" id="ARBA00023125"/>
    </source>
</evidence>
<evidence type="ECO:0000256" key="1">
    <source>
        <dbReference type="ARBA" id="ARBA00023015"/>
    </source>
</evidence>
<dbReference type="Gene3D" id="1.10.10.10">
    <property type="entry name" value="Winged helix-like DNA-binding domain superfamily/Winged helix DNA-binding domain"/>
    <property type="match status" value="1"/>
</dbReference>
<evidence type="ECO:0000256" key="3">
    <source>
        <dbReference type="ARBA" id="ARBA00023163"/>
    </source>
</evidence>
<dbReference type="Pfam" id="PF01614">
    <property type="entry name" value="IclR_C"/>
    <property type="match status" value="1"/>
</dbReference>
<dbReference type="NCBIfam" id="NF007548">
    <property type="entry name" value="PRK10163.1"/>
    <property type="match status" value="1"/>
</dbReference>
<dbReference type="EMBL" id="JAGQDC010000003">
    <property type="protein sequence ID" value="MCL1028469.1"/>
    <property type="molecule type" value="Genomic_DNA"/>
</dbReference>
<accession>A0ABT0K8V6</accession>
<dbReference type="SMART" id="SM00346">
    <property type="entry name" value="HTH_ICLR"/>
    <property type="match status" value="1"/>
</dbReference>